<dbReference type="Proteomes" id="UP000472320">
    <property type="component" value="Unassembled WGS sequence"/>
</dbReference>
<keyword evidence="3" id="KW-1185">Reference proteome</keyword>
<name>A0A6L6QS77_9BURK</name>
<dbReference type="AlphaFoldDB" id="A0A6L6QS77"/>
<evidence type="ECO:0000313" key="3">
    <source>
        <dbReference type="Proteomes" id="UP000472320"/>
    </source>
</evidence>
<organism evidence="2 3">
    <name type="scientific">Massilia eburnea</name>
    <dbReference type="NCBI Taxonomy" id="1776165"/>
    <lineage>
        <taxon>Bacteria</taxon>
        <taxon>Pseudomonadati</taxon>
        <taxon>Pseudomonadota</taxon>
        <taxon>Betaproteobacteria</taxon>
        <taxon>Burkholderiales</taxon>
        <taxon>Oxalobacteraceae</taxon>
        <taxon>Telluria group</taxon>
        <taxon>Massilia</taxon>
    </lineage>
</organism>
<sequence>MASTMRMLPILILALATSANARDGQKEFFSRFVPQWQAICQIPGHRFQLQFSSKGGDPTNDDMTASVSWDNGSASELPIKPALFVADAPKVKEPSQCDHVSAFLQETGNVLVVLRRDDRPSSDRYLAVLLDGNDGKVHDVLPDLGAIRDDSLIKVDKHGVSIHLGRTQAGNSDANRSSEWVRIEEVQGRLSVRLGPPADHSGK</sequence>
<evidence type="ECO:0000313" key="2">
    <source>
        <dbReference type="EMBL" id="MTW14313.1"/>
    </source>
</evidence>
<reference evidence="2 3" key="1">
    <citation type="submission" date="2019-11" db="EMBL/GenBank/DDBJ databases">
        <title>Type strains purchased from KCTC, JCM and DSMZ.</title>
        <authorList>
            <person name="Lu H."/>
        </authorList>
    </citation>
    <scope>NUCLEOTIDE SEQUENCE [LARGE SCALE GENOMIC DNA]</scope>
    <source>
        <strain evidence="2 3">JCM 31587</strain>
    </source>
</reference>
<feature type="signal peptide" evidence="1">
    <location>
        <begin position="1"/>
        <end position="21"/>
    </location>
</feature>
<proteinExistence type="predicted"/>
<accession>A0A6L6QS77</accession>
<protein>
    <submittedName>
        <fullName evidence="2">Uncharacterized protein</fullName>
    </submittedName>
</protein>
<comment type="caution">
    <text evidence="2">The sequence shown here is derived from an EMBL/GenBank/DDBJ whole genome shotgun (WGS) entry which is preliminary data.</text>
</comment>
<feature type="chain" id="PRO_5026883120" evidence="1">
    <location>
        <begin position="22"/>
        <end position="203"/>
    </location>
</feature>
<gene>
    <name evidence="2" type="ORF">GM658_27225</name>
</gene>
<evidence type="ECO:0000256" key="1">
    <source>
        <dbReference type="SAM" id="SignalP"/>
    </source>
</evidence>
<keyword evidence="1" id="KW-0732">Signal</keyword>
<dbReference type="EMBL" id="WNKX01000040">
    <property type="protein sequence ID" value="MTW14313.1"/>
    <property type="molecule type" value="Genomic_DNA"/>
</dbReference>